<evidence type="ECO:0000256" key="2">
    <source>
        <dbReference type="ARBA" id="ARBA00023002"/>
    </source>
</evidence>
<reference evidence="4" key="1">
    <citation type="journal article" date="2019" name="Int. J. Syst. Evol. Microbiol.">
        <title>The Global Catalogue of Microorganisms (GCM) 10K type strain sequencing project: providing services to taxonomists for standard genome sequencing and annotation.</title>
        <authorList>
            <consortium name="The Broad Institute Genomics Platform"/>
            <consortium name="The Broad Institute Genome Sequencing Center for Infectious Disease"/>
            <person name="Wu L."/>
            <person name="Ma J."/>
        </authorList>
    </citation>
    <scope>NUCLEOTIDE SEQUENCE [LARGE SCALE GENOMIC DNA]</scope>
    <source>
        <strain evidence="4">CCM 8875</strain>
    </source>
</reference>
<sequence length="256" mass="27309">MTDRQLALITGASTGIGRSLGEMAARDGYDVLLVSDEPVIEHPMDLTATRVDVTTLCADLSTSGGRDMVMQALGGRVPAICAANAGRGLGNAFVDQSPKDILGLLDINVIGTTMLVHRIAGDMARRGSGRILLTGSIVGEAPGPYQAVYNASKAYVNQLAPGLRDELGRRGVSVTCLLPGATRTRLFKRARLETSWLGRGPKSDPDKVARLAWRALLRGRAKIVPSLHNKAAMTIFSLLPDTLLARLHRALARPRP</sequence>
<evidence type="ECO:0000256" key="1">
    <source>
        <dbReference type="ARBA" id="ARBA00006484"/>
    </source>
</evidence>
<dbReference type="RefSeq" id="WP_165571143.1">
    <property type="nucleotide sequence ID" value="NZ_CBCSAJ010000037.1"/>
</dbReference>
<accession>A0ABW4DXL5</accession>
<dbReference type="InterPro" id="IPR036291">
    <property type="entry name" value="NAD(P)-bd_dom_sf"/>
</dbReference>
<dbReference type="GO" id="GO:0016491">
    <property type="term" value="F:oxidoreductase activity"/>
    <property type="evidence" value="ECO:0007669"/>
    <property type="project" value="UniProtKB-KW"/>
</dbReference>
<dbReference type="EC" id="1.-.-.-" evidence="3"/>
<comment type="similarity">
    <text evidence="1">Belongs to the short-chain dehydrogenases/reductases (SDR) family.</text>
</comment>
<comment type="caution">
    <text evidence="3">The sequence shown here is derived from an EMBL/GenBank/DDBJ whole genome shotgun (WGS) entry which is preliminary data.</text>
</comment>
<keyword evidence="2 3" id="KW-0560">Oxidoreductase</keyword>
<dbReference type="Proteomes" id="UP001597302">
    <property type="component" value="Unassembled WGS sequence"/>
</dbReference>
<dbReference type="PANTHER" id="PTHR44196">
    <property type="entry name" value="DEHYDROGENASE/REDUCTASE SDR FAMILY MEMBER 7B"/>
    <property type="match status" value="1"/>
</dbReference>
<keyword evidence="4" id="KW-1185">Reference proteome</keyword>
<dbReference type="EMBL" id="JBHTOQ010000017">
    <property type="protein sequence ID" value="MFD1481041.1"/>
    <property type="molecule type" value="Genomic_DNA"/>
</dbReference>
<dbReference type="PROSITE" id="PS00061">
    <property type="entry name" value="ADH_SHORT"/>
    <property type="match status" value="1"/>
</dbReference>
<gene>
    <name evidence="3" type="ORF">ACFQ5P_07025</name>
</gene>
<protein>
    <submittedName>
        <fullName evidence="3">SDR family NAD(P)-dependent oxidoreductase</fullName>
        <ecNumber evidence="3">1.-.-.-</ecNumber>
    </submittedName>
</protein>
<proteinExistence type="inferred from homology"/>
<dbReference type="PANTHER" id="PTHR44196:SF2">
    <property type="entry name" value="SHORT-CHAIN DEHYDROGENASE-RELATED"/>
    <property type="match status" value="1"/>
</dbReference>
<evidence type="ECO:0000313" key="3">
    <source>
        <dbReference type="EMBL" id="MFD1481041.1"/>
    </source>
</evidence>
<dbReference type="InterPro" id="IPR002347">
    <property type="entry name" value="SDR_fam"/>
</dbReference>
<dbReference type="Pfam" id="PF00106">
    <property type="entry name" value="adh_short"/>
    <property type="match status" value="1"/>
</dbReference>
<evidence type="ECO:0000313" key="4">
    <source>
        <dbReference type="Proteomes" id="UP001597302"/>
    </source>
</evidence>
<dbReference type="Gene3D" id="3.40.50.720">
    <property type="entry name" value="NAD(P)-binding Rossmann-like Domain"/>
    <property type="match status" value="1"/>
</dbReference>
<dbReference type="PRINTS" id="PR00081">
    <property type="entry name" value="GDHRDH"/>
</dbReference>
<name>A0ABW4DXL5_9RHOB</name>
<dbReference type="InterPro" id="IPR020904">
    <property type="entry name" value="Sc_DH/Rdtase_CS"/>
</dbReference>
<organism evidence="3 4">
    <name type="scientific">Paracoccus nototheniae</name>
    <dbReference type="NCBI Taxonomy" id="2489002"/>
    <lineage>
        <taxon>Bacteria</taxon>
        <taxon>Pseudomonadati</taxon>
        <taxon>Pseudomonadota</taxon>
        <taxon>Alphaproteobacteria</taxon>
        <taxon>Rhodobacterales</taxon>
        <taxon>Paracoccaceae</taxon>
        <taxon>Paracoccus</taxon>
    </lineage>
</organism>
<dbReference type="SUPFAM" id="SSF51735">
    <property type="entry name" value="NAD(P)-binding Rossmann-fold domains"/>
    <property type="match status" value="1"/>
</dbReference>